<dbReference type="Gene3D" id="3.90.550.10">
    <property type="entry name" value="Spore Coat Polysaccharide Biosynthesis Protein SpsA, Chain A"/>
    <property type="match status" value="1"/>
</dbReference>
<keyword evidence="5" id="KW-0812">Transmembrane</keyword>
<comment type="catalytic activity">
    <reaction evidence="12">
        <text>3-O-(beta-D-glucosyl)-L-seryl-[EGF-like domain protein] + UDP-alpha-D-xylose = 3-O-[alpha-D-xylosyl-(1-&gt;3)-beta-D-glucosyl]-L-seryl-[EGF-like domain protein] + UDP + H(+)</text>
        <dbReference type="Rhea" id="RHEA:56064"/>
        <dbReference type="Rhea" id="RHEA-COMP:14610"/>
        <dbReference type="Rhea" id="RHEA-COMP:14611"/>
        <dbReference type="ChEBI" id="CHEBI:15378"/>
        <dbReference type="ChEBI" id="CHEBI:57632"/>
        <dbReference type="ChEBI" id="CHEBI:58223"/>
        <dbReference type="ChEBI" id="CHEBI:140575"/>
        <dbReference type="ChEBI" id="CHEBI:140576"/>
        <dbReference type="EC" id="2.4.2.42"/>
    </reaction>
</comment>
<keyword evidence="9" id="KW-0325">Glycoprotein</keyword>
<dbReference type="InterPro" id="IPR002495">
    <property type="entry name" value="Glyco_trans_8"/>
</dbReference>
<evidence type="ECO:0000256" key="13">
    <source>
        <dbReference type="SAM" id="SignalP"/>
    </source>
</evidence>
<feature type="chain" id="PRO_5032781992" description="UDP-D-xylose:beta-D-glucoside alpha-1,3-D-xylosyltransferase" evidence="13">
    <location>
        <begin position="20"/>
        <end position="600"/>
    </location>
</feature>
<evidence type="ECO:0000256" key="6">
    <source>
        <dbReference type="ARBA" id="ARBA00022968"/>
    </source>
</evidence>
<accession>A0A814N243</accession>
<evidence type="ECO:0000256" key="12">
    <source>
        <dbReference type="ARBA" id="ARBA00049181"/>
    </source>
</evidence>
<dbReference type="Pfam" id="PF01501">
    <property type="entry name" value="Glyco_transf_8"/>
    <property type="match status" value="1"/>
</dbReference>
<name>A0A814N243_ADIRI</name>
<comment type="function">
    <text evidence="10">Glycosyltransferase which elongates the O-linked glucose attached to EGF-like repeats in the extracellular domain of Notch proteins by catalyzing the addition of xylose.</text>
</comment>
<evidence type="ECO:0000313" key="14">
    <source>
        <dbReference type="EMBL" id="CAF1085840.1"/>
    </source>
</evidence>
<evidence type="ECO:0000256" key="9">
    <source>
        <dbReference type="ARBA" id="ARBA00023180"/>
    </source>
</evidence>
<comment type="caution">
    <text evidence="14">The sequence shown here is derived from an EMBL/GenBank/DDBJ whole genome shotgun (WGS) entry which is preliminary data.</text>
</comment>
<evidence type="ECO:0000256" key="3">
    <source>
        <dbReference type="ARBA" id="ARBA00022676"/>
    </source>
</evidence>
<dbReference type="PANTHER" id="PTHR46012:SF2">
    <property type="entry name" value="IP22168P"/>
    <property type="match status" value="1"/>
</dbReference>
<keyword evidence="8" id="KW-0472">Membrane</keyword>
<reference evidence="14" key="1">
    <citation type="submission" date="2021-02" db="EMBL/GenBank/DDBJ databases">
        <authorList>
            <person name="Nowell W R."/>
        </authorList>
    </citation>
    <scope>NUCLEOTIDE SEQUENCE</scope>
</reference>
<dbReference type="PANTHER" id="PTHR46012">
    <property type="entry name" value="IP22168P"/>
    <property type="match status" value="1"/>
</dbReference>
<comment type="subcellular location">
    <subcellularLocation>
        <location evidence="1">Membrane</location>
        <topology evidence="1">Single-pass type II membrane protein</topology>
    </subcellularLocation>
</comment>
<dbReference type="GO" id="GO:0016266">
    <property type="term" value="P:protein O-linked glycosylation via N-acetyl-galactosamine"/>
    <property type="evidence" value="ECO:0007669"/>
    <property type="project" value="TreeGrafter"/>
</dbReference>
<dbReference type="Proteomes" id="UP000663852">
    <property type="component" value="Unassembled WGS sequence"/>
</dbReference>
<keyword evidence="7" id="KW-1133">Transmembrane helix</keyword>
<dbReference type="InterPro" id="IPR051993">
    <property type="entry name" value="Glycosyltransferase_8"/>
</dbReference>
<keyword evidence="13" id="KW-0732">Signal</keyword>
<dbReference type="SUPFAM" id="SSF53448">
    <property type="entry name" value="Nucleotide-diphospho-sugar transferases"/>
    <property type="match status" value="2"/>
</dbReference>
<evidence type="ECO:0000256" key="4">
    <source>
        <dbReference type="ARBA" id="ARBA00022679"/>
    </source>
</evidence>
<comment type="similarity">
    <text evidence="2">Belongs to the glycosyltransferase 8 family.</text>
</comment>
<evidence type="ECO:0000256" key="11">
    <source>
        <dbReference type="ARBA" id="ARBA00038854"/>
    </source>
</evidence>
<evidence type="ECO:0000256" key="5">
    <source>
        <dbReference type="ARBA" id="ARBA00022692"/>
    </source>
</evidence>
<dbReference type="OrthoDB" id="6238971at2759"/>
<dbReference type="GO" id="GO:0140563">
    <property type="term" value="F:UDP-D-xylose:beta-D-glucoside alpha-1,3-D-xylosyltransferase activity"/>
    <property type="evidence" value="ECO:0007669"/>
    <property type="project" value="UniProtKB-EC"/>
</dbReference>
<dbReference type="EC" id="2.4.2.42" evidence="11"/>
<dbReference type="InterPro" id="IPR029044">
    <property type="entry name" value="Nucleotide-diphossugar_trans"/>
</dbReference>
<keyword evidence="3" id="KW-0328">Glycosyltransferase</keyword>
<keyword evidence="6" id="KW-0735">Signal-anchor</keyword>
<sequence>MKLCVYLLLIIVFHTKCSALKPVHLAIVVCGSRLDEAVTSLKSSLIFTPGPVIFHIFTEDHLRKEFYEKIEVEWPVEYQSKFQMEFYPIEFTRGNDERWRMLFKPCCTQRLFIPDILKNIDSVIYVDTDTLFLSNVRNLWRFFRKFNSTQLAALSPEHEDPSMGWYNRFARHPYYGSMGLNSGVMLMNLTRMRQADMISKIMNIFDEFRLNITWGDQCLLNIYFNYHPEQLYEFTCDWNYRPDHCIYENNCAMAKKDGVKILHGCRGAFHNEKYDEFKAIYQVIQNWKFDVNLKSSLLSQIKSNLERFSTTNCGKSREIFTKYLSKEISSIDYSLKKAFHIAFIFRNNWNSIEQAYITLKSLSFFSSNRTQFHVHVVSTDPNIQHHFSQQIETMGYLITYYNTTIEHPFHLSKILSVDRVVYLNPNIIFTNSFEKLWSVFDNFNSQQIIGMFGQCHISGIEFLSNSSDFIFFFLSISILNYLIFEYASTPFKSNETFDYRFRWYQPDNYRTEEQYFFNNLENVYFIPCGLMLDPDHCQSIQNGLFLSDLMDHRLFRILYKLINQIDMKNSNELIENEINGRTDLQCRNELVKLLITNKRN</sequence>
<dbReference type="GO" id="GO:0016020">
    <property type="term" value="C:membrane"/>
    <property type="evidence" value="ECO:0007669"/>
    <property type="project" value="UniProtKB-SubCell"/>
</dbReference>
<protein>
    <recommendedName>
        <fullName evidence="11">UDP-D-xylose:beta-D-glucoside alpha-1,3-D-xylosyltransferase</fullName>
        <ecNumber evidence="11">2.4.2.42</ecNumber>
    </recommendedName>
</protein>
<gene>
    <name evidence="14" type="ORF">EDS130_LOCUS19219</name>
</gene>
<evidence type="ECO:0000256" key="10">
    <source>
        <dbReference type="ARBA" id="ARBA00037301"/>
    </source>
</evidence>
<proteinExistence type="inferred from homology"/>
<organism evidence="14 15">
    <name type="scientific">Adineta ricciae</name>
    <name type="common">Rotifer</name>
    <dbReference type="NCBI Taxonomy" id="249248"/>
    <lineage>
        <taxon>Eukaryota</taxon>
        <taxon>Metazoa</taxon>
        <taxon>Spiralia</taxon>
        <taxon>Gnathifera</taxon>
        <taxon>Rotifera</taxon>
        <taxon>Eurotatoria</taxon>
        <taxon>Bdelloidea</taxon>
        <taxon>Adinetida</taxon>
        <taxon>Adinetidae</taxon>
        <taxon>Adineta</taxon>
    </lineage>
</organism>
<evidence type="ECO:0000256" key="1">
    <source>
        <dbReference type="ARBA" id="ARBA00004606"/>
    </source>
</evidence>
<feature type="signal peptide" evidence="13">
    <location>
        <begin position="1"/>
        <end position="19"/>
    </location>
</feature>
<dbReference type="EMBL" id="CAJNOJ010000091">
    <property type="protein sequence ID" value="CAF1085840.1"/>
    <property type="molecule type" value="Genomic_DNA"/>
</dbReference>
<evidence type="ECO:0000256" key="7">
    <source>
        <dbReference type="ARBA" id="ARBA00022989"/>
    </source>
</evidence>
<dbReference type="AlphaFoldDB" id="A0A814N243"/>
<keyword evidence="4" id="KW-0808">Transferase</keyword>
<evidence type="ECO:0000256" key="8">
    <source>
        <dbReference type="ARBA" id="ARBA00023136"/>
    </source>
</evidence>
<evidence type="ECO:0000313" key="15">
    <source>
        <dbReference type="Proteomes" id="UP000663852"/>
    </source>
</evidence>
<evidence type="ECO:0000256" key="2">
    <source>
        <dbReference type="ARBA" id="ARBA00006351"/>
    </source>
</evidence>